<dbReference type="Pfam" id="PF00072">
    <property type="entry name" value="Response_reg"/>
    <property type="match status" value="1"/>
</dbReference>
<protein>
    <submittedName>
        <fullName evidence="10">Response regulator transcription factor</fullName>
    </submittedName>
</protein>
<evidence type="ECO:0000313" key="11">
    <source>
        <dbReference type="Proteomes" id="UP001596250"/>
    </source>
</evidence>
<dbReference type="Gene3D" id="1.10.10.10">
    <property type="entry name" value="Winged helix-like DNA-binding domain superfamily/Winged helix DNA-binding domain"/>
    <property type="match status" value="1"/>
</dbReference>
<evidence type="ECO:0000313" key="10">
    <source>
        <dbReference type="EMBL" id="MFC5985449.1"/>
    </source>
</evidence>
<keyword evidence="1 6" id="KW-0597">Phosphoprotein</keyword>
<comment type="caution">
    <text evidence="10">The sequence shown here is derived from an EMBL/GenBank/DDBJ whole genome shotgun (WGS) entry which is preliminary data.</text>
</comment>
<evidence type="ECO:0000256" key="1">
    <source>
        <dbReference type="ARBA" id="ARBA00022553"/>
    </source>
</evidence>
<keyword evidence="5" id="KW-0804">Transcription</keyword>
<dbReference type="SUPFAM" id="SSF52172">
    <property type="entry name" value="CheY-like"/>
    <property type="match status" value="1"/>
</dbReference>
<gene>
    <name evidence="10" type="ORF">ACFPXP_03220</name>
</gene>
<keyword evidence="3" id="KW-0805">Transcription regulation</keyword>
<dbReference type="Gene3D" id="3.40.50.2300">
    <property type="match status" value="1"/>
</dbReference>
<evidence type="ECO:0000256" key="3">
    <source>
        <dbReference type="ARBA" id="ARBA00023015"/>
    </source>
</evidence>
<dbReference type="SMART" id="SM00448">
    <property type="entry name" value="REC"/>
    <property type="match status" value="1"/>
</dbReference>
<dbReference type="Gene3D" id="6.10.250.690">
    <property type="match status" value="1"/>
</dbReference>
<name>A0ABW1IKD3_9BACL</name>
<feature type="DNA-binding region" description="OmpR/PhoB-type" evidence="7">
    <location>
        <begin position="136"/>
        <end position="234"/>
    </location>
</feature>
<feature type="domain" description="OmpR/PhoB-type" evidence="9">
    <location>
        <begin position="136"/>
        <end position="234"/>
    </location>
</feature>
<dbReference type="Pfam" id="PF00486">
    <property type="entry name" value="Trans_reg_C"/>
    <property type="match status" value="1"/>
</dbReference>
<keyword evidence="11" id="KW-1185">Reference proteome</keyword>
<dbReference type="RefSeq" id="WP_379892298.1">
    <property type="nucleotide sequence ID" value="NZ_CBCSCT010000050.1"/>
</dbReference>
<keyword evidence="2" id="KW-0902">Two-component regulatory system</keyword>
<evidence type="ECO:0000256" key="4">
    <source>
        <dbReference type="ARBA" id="ARBA00023125"/>
    </source>
</evidence>
<dbReference type="PROSITE" id="PS51755">
    <property type="entry name" value="OMPR_PHOB"/>
    <property type="match status" value="1"/>
</dbReference>
<dbReference type="EMBL" id="JBHSQV010000026">
    <property type="protein sequence ID" value="MFC5985449.1"/>
    <property type="molecule type" value="Genomic_DNA"/>
</dbReference>
<sequence>MKHILVVDDDAEIAQLITIYLRNEGFKVSGAMNGREALKYMEEMNNDPIHMMILDIMMPEMDGLEVCRHVREKYTIPILMLSAKTQDMDKILGLMTGADDYMIKPFNPLELLARVKSLLRRSFQFNPEPSAVTTDDEMIKLSDLTINKTSHRVTAHGKELTLTSTEFDILFLLARTPGRVFSAEEMFQLVWKEKYYASNNTVMVHISRLRDKLEKALGYKLIQTVWGVGYKIES</sequence>
<dbReference type="PROSITE" id="PS50110">
    <property type="entry name" value="RESPONSE_REGULATORY"/>
    <property type="match status" value="1"/>
</dbReference>
<evidence type="ECO:0000259" key="8">
    <source>
        <dbReference type="PROSITE" id="PS50110"/>
    </source>
</evidence>
<evidence type="ECO:0000259" key="9">
    <source>
        <dbReference type="PROSITE" id="PS51755"/>
    </source>
</evidence>
<dbReference type="CDD" id="cd00383">
    <property type="entry name" value="trans_reg_C"/>
    <property type="match status" value="1"/>
</dbReference>
<evidence type="ECO:0000256" key="6">
    <source>
        <dbReference type="PROSITE-ProRule" id="PRU00169"/>
    </source>
</evidence>
<dbReference type="Proteomes" id="UP001596250">
    <property type="component" value="Unassembled WGS sequence"/>
</dbReference>
<feature type="modified residue" description="4-aspartylphosphate" evidence="6">
    <location>
        <position position="55"/>
    </location>
</feature>
<dbReference type="InterPro" id="IPR036388">
    <property type="entry name" value="WH-like_DNA-bd_sf"/>
</dbReference>
<reference evidence="11" key="1">
    <citation type="journal article" date="2019" name="Int. J. Syst. Evol. Microbiol.">
        <title>The Global Catalogue of Microorganisms (GCM) 10K type strain sequencing project: providing services to taxonomists for standard genome sequencing and annotation.</title>
        <authorList>
            <consortium name="The Broad Institute Genomics Platform"/>
            <consortium name="The Broad Institute Genome Sequencing Center for Infectious Disease"/>
            <person name="Wu L."/>
            <person name="Ma J."/>
        </authorList>
    </citation>
    <scope>NUCLEOTIDE SEQUENCE [LARGE SCALE GENOMIC DNA]</scope>
    <source>
        <strain evidence="11">CCM 8749</strain>
    </source>
</reference>
<dbReference type="SUPFAM" id="SSF46894">
    <property type="entry name" value="C-terminal effector domain of the bipartite response regulators"/>
    <property type="match status" value="1"/>
</dbReference>
<organism evidence="10 11">
    <name type="scientific">Marinicrinis lubricantis</name>
    <dbReference type="NCBI Taxonomy" id="2086470"/>
    <lineage>
        <taxon>Bacteria</taxon>
        <taxon>Bacillati</taxon>
        <taxon>Bacillota</taxon>
        <taxon>Bacilli</taxon>
        <taxon>Bacillales</taxon>
        <taxon>Paenibacillaceae</taxon>
    </lineage>
</organism>
<dbReference type="PANTHER" id="PTHR48111:SF10">
    <property type="entry name" value="STAGE 0 SPORULATION PROTEIN A HOMOLOG"/>
    <property type="match status" value="1"/>
</dbReference>
<dbReference type="InterPro" id="IPR011006">
    <property type="entry name" value="CheY-like_superfamily"/>
</dbReference>
<evidence type="ECO:0000256" key="2">
    <source>
        <dbReference type="ARBA" id="ARBA00023012"/>
    </source>
</evidence>
<dbReference type="InterPro" id="IPR001867">
    <property type="entry name" value="OmpR/PhoB-type_DNA-bd"/>
</dbReference>
<dbReference type="InterPro" id="IPR001789">
    <property type="entry name" value="Sig_transdc_resp-reg_receiver"/>
</dbReference>
<evidence type="ECO:0000256" key="7">
    <source>
        <dbReference type="PROSITE-ProRule" id="PRU01091"/>
    </source>
</evidence>
<accession>A0ABW1IKD3</accession>
<dbReference type="CDD" id="cd17574">
    <property type="entry name" value="REC_OmpR"/>
    <property type="match status" value="1"/>
</dbReference>
<proteinExistence type="predicted"/>
<dbReference type="InterPro" id="IPR039420">
    <property type="entry name" value="WalR-like"/>
</dbReference>
<dbReference type="InterPro" id="IPR016032">
    <property type="entry name" value="Sig_transdc_resp-reg_C-effctor"/>
</dbReference>
<dbReference type="PANTHER" id="PTHR48111">
    <property type="entry name" value="REGULATOR OF RPOS"/>
    <property type="match status" value="1"/>
</dbReference>
<feature type="domain" description="Response regulatory" evidence="8">
    <location>
        <begin position="3"/>
        <end position="119"/>
    </location>
</feature>
<evidence type="ECO:0000256" key="5">
    <source>
        <dbReference type="ARBA" id="ARBA00023163"/>
    </source>
</evidence>
<keyword evidence="4 7" id="KW-0238">DNA-binding</keyword>
<dbReference type="SMART" id="SM00862">
    <property type="entry name" value="Trans_reg_C"/>
    <property type="match status" value="1"/>
</dbReference>